<reference evidence="4 5" key="1">
    <citation type="submission" date="2020-01" db="EMBL/GenBank/DDBJ databases">
        <title>Identification and distribution of gene clusters putatively required for synthesis of sphingolipid metabolism inhibitors in phylogenetically diverse species of the filamentous fungus Fusarium.</title>
        <authorList>
            <person name="Kim H.-S."/>
            <person name="Busman M."/>
            <person name="Brown D.W."/>
            <person name="Divon H."/>
            <person name="Uhlig S."/>
            <person name="Proctor R.H."/>
        </authorList>
    </citation>
    <scope>NUCLEOTIDE SEQUENCE [LARGE SCALE GENOMIC DNA]</scope>
    <source>
        <strain evidence="4 5">NRRL 20459</strain>
    </source>
</reference>
<dbReference type="AlphaFoldDB" id="A0A8H4PEB8"/>
<dbReference type="GO" id="GO:0043171">
    <property type="term" value="P:peptide catabolic process"/>
    <property type="evidence" value="ECO:0007669"/>
    <property type="project" value="TreeGrafter"/>
</dbReference>
<dbReference type="PANTHER" id="PTHR43690">
    <property type="entry name" value="NARDILYSIN"/>
    <property type="match status" value="1"/>
</dbReference>
<protein>
    <submittedName>
        <fullName evidence="4">Insulysin</fullName>
    </submittedName>
</protein>
<dbReference type="InterPro" id="IPR011249">
    <property type="entry name" value="Metalloenz_LuxS/M16"/>
</dbReference>
<dbReference type="SUPFAM" id="SSF63411">
    <property type="entry name" value="LuxS/MPP-like metallohydrolase"/>
    <property type="match status" value="1"/>
</dbReference>
<feature type="domain" description="Coenzyme PQQ synthesis protein F-like C-terminal lobe" evidence="3">
    <location>
        <begin position="4"/>
        <end position="71"/>
    </location>
</feature>
<feature type="non-terminal residue" evidence="4">
    <location>
        <position position="1"/>
    </location>
</feature>
<dbReference type="PANTHER" id="PTHR43690:SF18">
    <property type="entry name" value="INSULIN-DEGRADING ENZYME-RELATED"/>
    <property type="match status" value="1"/>
</dbReference>
<dbReference type="GO" id="GO:0005739">
    <property type="term" value="C:mitochondrion"/>
    <property type="evidence" value="ECO:0007669"/>
    <property type="project" value="TreeGrafter"/>
</dbReference>
<gene>
    <name evidence="4" type="ORF">FALBO_6770</name>
</gene>
<dbReference type="Gene3D" id="3.30.830.10">
    <property type="entry name" value="Metalloenzyme, LuxS/M16 peptidase-like"/>
    <property type="match status" value="1"/>
</dbReference>
<name>A0A8H4PEB8_9HYPO</name>
<dbReference type="GO" id="GO:0005829">
    <property type="term" value="C:cytosol"/>
    <property type="evidence" value="ECO:0007669"/>
    <property type="project" value="TreeGrafter"/>
</dbReference>
<sequence length="193" mass="21916">RAFSTTYGFRFLIQSEMTPEFLDARIEAFLKRYAETLENMSEAEFEGHKRSLVIRRLEKLRNLDQESTRHWTQITSEYYDFELARRDAAQVKKLTKPEVVEFFNKHFNPASSERARLSIHLHAQGKAEGAEKRQEEAQKKADEEATAEAGTDGTSAVSAAVDITDVRGFKANLTVSAQPVKDVGKFQDTDAKP</sequence>
<dbReference type="Pfam" id="PF22456">
    <property type="entry name" value="PqqF-like_C_4"/>
    <property type="match status" value="1"/>
</dbReference>
<dbReference type="GO" id="GO:0046872">
    <property type="term" value="F:metal ion binding"/>
    <property type="evidence" value="ECO:0007669"/>
    <property type="project" value="UniProtKB-KW"/>
</dbReference>
<dbReference type="GO" id="GO:0051603">
    <property type="term" value="P:proteolysis involved in protein catabolic process"/>
    <property type="evidence" value="ECO:0007669"/>
    <property type="project" value="TreeGrafter"/>
</dbReference>
<evidence type="ECO:0000256" key="2">
    <source>
        <dbReference type="SAM" id="MobiDB-lite"/>
    </source>
</evidence>
<evidence type="ECO:0000313" key="5">
    <source>
        <dbReference type="Proteomes" id="UP000554235"/>
    </source>
</evidence>
<dbReference type="InterPro" id="IPR050626">
    <property type="entry name" value="Peptidase_M16"/>
</dbReference>
<dbReference type="Proteomes" id="UP000554235">
    <property type="component" value="Unassembled WGS sequence"/>
</dbReference>
<feature type="compositionally biased region" description="Basic and acidic residues" evidence="2">
    <location>
        <begin position="128"/>
        <end position="143"/>
    </location>
</feature>
<feature type="region of interest" description="Disordered" evidence="2">
    <location>
        <begin position="123"/>
        <end position="157"/>
    </location>
</feature>
<dbReference type="InterPro" id="IPR054734">
    <property type="entry name" value="PqqF-like_C_4"/>
</dbReference>
<comment type="caution">
    <text evidence="4">The sequence shown here is derived from an EMBL/GenBank/DDBJ whole genome shotgun (WGS) entry which is preliminary data.</text>
</comment>
<dbReference type="GO" id="GO:0004222">
    <property type="term" value="F:metalloendopeptidase activity"/>
    <property type="evidence" value="ECO:0007669"/>
    <property type="project" value="TreeGrafter"/>
</dbReference>
<keyword evidence="5" id="KW-1185">Reference proteome</keyword>
<dbReference type="OrthoDB" id="5099124at2759"/>
<evidence type="ECO:0000259" key="3">
    <source>
        <dbReference type="Pfam" id="PF22456"/>
    </source>
</evidence>
<organism evidence="4 5">
    <name type="scientific">Fusarium albosuccineum</name>
    <dbReference type="NCBI Taxonomy" id="1237068"/>
    <lineage>
        <taxon>Eukaryota</taxon>
        <taxon>Fungi</taxon>
        <taxon>Dikarya</taxon>
        <taxon>Ascomycota</taxon>
        <taxon>Pezizomycotina</taxon>
        <taxon>Sordariomycetes</taxon>
        <taxon>Hypocreomycetidae</taxon>
        <taxon>Hypocreales</taxon>
        <taxon>Nectriaceae</taxon>
        <taxon>Fusarium</taxon>
        <taxon>Fusarium decemcellulare species complex</taxon>
    </lineage>
</organism>
<evidence type="ECO:0000256" key="1">
    <source>
        <dbReference type="ARBA" id="ARBA00022723"/>
    </source>
</evidence>
<dbReference type="EMBL" id="JAADYS010000886">
    <property type="protein sequence ID" value="KAF4466366.1"/>
    <property type="molecule type" value="Genomic_DNA"/>
</dbReference>
<accession>A0A8H4PEB8</accession>
<evidence type="ECO:0000313" key="4">
    <source>
        <dbReference type="EMBL" id="KAF4466366.1"/>
    </source>
</evidence>
<proteinExistence type="predicted"/>
<keyword evidence="1" id="KW-0479">Metal-binding</keyword>